<organism evidence="1 3">
    <name type="scientific">Pectobacterium wasabiae</name>
    <dbReference type="NCBI Taxonomy" id="55208"/>
    <lineage>
        <taxon>Bacteria</taxon>
        <taxon>Pseudomonadati</taxon>
        <taxon>Pseudomonadota</taxon>
        <taxon>Gammaproteobacteria</taxon>
        <taxon>Enterobacterales</taxon>
        <taxon>Pectobacteriaceae</taxon>
        <taxon>Pectobacterium</taxon>
    </lineage>
</organism>
<comment type="caution">
    <text evidence="1">The sequence shown here is derived from an EMBL/GenBank/DDBJ whole genome shotgun (WGS) entry which is preliminary data.</text>
</comment>
<proteinExistence type="predicted"/>
<keyword evidence="4" id="KW-1185">Reference proteome</keyword>
<reference evidence="3 4" key="1">
    <citation type="submission" date="2014-08" db="EMBL/GenBank/DDBJ databases">
        <title>Genome sequences of NCPPB Pectobacterium isolates.</title>
        <authorList>
            <person name="Glover R.H."/>
            <person name="Sapp M."/>
            <person name="Elphinstone J."/>
        </authorList>
    </citation>
    <scope>NUCLEOTIDE SEQUENCE [LARGE SCALE GENOMIC DNA]</scope>
    <source>
        <strain evidence="1 3">NCPPB 3701</strain>
        <strain evidence="2 4">NCPPB3702</strain>
    </source>
</reference>
<sequence length="108" mass="12725">MKNNLNLRFINLSERLNASYANNYLSDEDEYLENKKIKSEIVCFICDAHTCGEQLLVEEAFKLLLDNTGCQEDFEILEEILSPVFKKKVIDNELLKEYLKDSPLFRWL</sequence>
<evidence type="ECO:0000313" key="2">
    <source>
        <dbReference type="EMBL" id="KGA28771.1"/>
    </source>
</evidence>
<dbReference type="EMBL" id="JQHP01000003">
    <property type="protein sequence ID" value="KFX08744.1"/>
    <property type="molecule type" value="Genomic_DNA"/>
</dbReference>
<evidence type="ECO:0000313" key="3">
    <source>
        <dbReference type="Proteomes" id="UP000029257"/>
    </source>
</evidence>
<name>A0AAW3EIW6_9GAMM</name>
<dbReference type="AlphaFoldDB" id="A0AAW3EIW6"/>
<dbReference type="RefSeq" id="WP_005972092.1">
    <property type="nucleotide sequence ID" value="NZ_JQHP01000003.1"/>
</dbReference>
<gene>
    <name evidence="1" type="ORF">JV38_08455</name>
    <name evidence="2" type="ORF">KU73_12175</name>
</gene>
<dbReference type="Proteomes" id="UP000029257">
    <property type="component" value="Unassembled WGS sequence"/>
</dbReference>
<accession>A0AAW3EIW6</accession>
<protein>
    <submittedName>
        <fullName evidence="1">Uncharacterized protein</fullName>
    </submittedName>
</protein>
<evidence type="ECO:0000313" key="4">
    <source>
        <dbReference type="Proteomes" id="UP000029436"/>
    </source>
</evidence>
<dbReference type="EMBL" id="JQOH01000004">
    <property type="protein sequence ID" value="KGA28771.1"/>
    <property type="molecule type" value="Genomic_DNA"/>
</dbReference>
<evidence type="ECO:0000313" key="1">
    <source>
        <dbReference type="EMBL" id="KFX08744.1"/>
    </source>
</evidence>
<dbReference type="Proteomes" id="UP000029436">
    <property type="component" value="Unassembled WGS sequence"/>
</dbReference>